<dbReference type="InterPro" id="IPR017896">
    <property type="entry name" value="4Fe4S_Fe-S-bd"/>
</dbReference>
<feature type="transmembrane region" description="Helical" evidence="7">
    <location>
        <begin position="423"/>
        <end position="443"/>
    </location>
</feature>
<organism evidence="9 10">
    <name type="scientific">Simplicispira suum</name>
    <dbReference type="NCBI Taxonomy" id="2109915"/>
    <lineage>
        <taxon>Bacteria</taxon>
        <taxon>Pseudomonadati</taxon>
        <taxon>Pseudomonadota</taxon>
        <taxon>Betaproteobacteria</taxon>
        <taxon>Burkholderiales</taxon>
        <taxon>Comamonadaceae</taxon>
        <taxon>Simplicispira</taxon>
    </lineage>
</organism>
<evidence type="ECO:0000256" key="2">
    <source>
        <dbReference type="ARBA" id="ARBA00022485"/>
    </source>
</evidence>
<feature type="transmembrane region" description="Helical" evidence="7">
    <location>
        <begin position="488"/>
        <end position="510"/>
    </location>
</feature>
<evidence type="ECO:0000256" key="1">
    <source>
        <dbReference type="ARBA" id="ARBA00022448"/>
    </source>
</evidence>
<keyword evidence="7" id="KW-0472">Membrane</keyword>
<feature type="domain" description="4Fe-4S ferredoxin-type" evidence="8">
    <location>
        <begin position="212"/>
        <end position="250"/>
    </location>
</feature>
<dbReference type="PANTHER" id="PTHR30176:SF3">
    <property type="entry name" value="FERREDOXIN-TYPE PROTEIN NAPH"/>
    <property type="match status" value="1"/>
</dbReference>
<dbReference type="Proteomes" id="UP000239326">
    <property type="component" value="Chromosome"/>
</dbReference>
<accession>A0A2S0MYS2</accession>
<dbReference type="GO" id="GO:0051539">
    <property type="term" value="F:4 iron, 4 sulfur cluster binding"/>
    <property type="evidence" value="ECO:0007669"/>
    <property type="project" value="UniProtKB-KW"/>
</dbReference>
<keyword evidence="6" id="KW-0411">Iron-sulfur</keyword>
<dbReference type="Pfam" id="PF12801">
    <property type="entry name" value="Fer4_5"/>
    <property type="match status" value="2"/>
</dbReference>
<evidence type="ECO:0000259" key="8">
    <source>
        <dbReference type="Pfam" id="PF12801"/>
    </source>
</evidence>
<dbReference type="OrthoDB" id="9806398at2"/>
<feature type="transmembrane region" description="Helical" evidence="7">
    <location>
        <begin position="127"/>
        <end position="148"/>
    </location>
</feature>
<evidence type="ECO:0000256" key="5">
    <source>
        <dbReference type="ARBA" id="ARBA00023004"/>
    </source>
</evidence>
<name>A0A2S0MYS2_9BURK</name>
<keyword evidence="2" id="KW-0004">4Fe-4S</keyword>
<feature type="transmembrane region" description="Helical" evidence="7">
    <location>
        <begin position="463"/>
        <end position="481"/>
    </location>
</feature>
<reference evidence="9 10" key="1">
    <citation type="submission" date="2018-03" db="EMBL/GenBank/DDBJ databases">
        <title>Genome sequencing of Simplicispira sp.</title>
        <authorList>
            <person name="Kim S.-J."/>
            <person name="Heo J."/>
            <person name="Kwon S.-W."/>
        </authorList>
    </citation>
    <scope>NUCLEOTIDE SEQUENCE [LARGE SCALE GENOMIC DNA]</scope>
    <source>
        <strain evidence="9 10">SC1-8</strain>
    </source>
</reference>
<evidence type="ECO:0000313" key="10">
    <source>
        <dbReference type="Proteomes" id="UP000239326"/>
    </source>
</evidence>
<dbReference type="GO" id="GO:0046872">
    <property type="term" value="F:metal ion binding"/>
    <property type="evidence" value="ECO:0007669"/>
    <property type="project" value="UniProtKB-KW"/>
</dbReference>
<gene>
    <name evidence="9" type="ORF">C6571_06790</name>
</gene>
<keyword evidence="1" id="KW-0813">Transport</keyword>
<feature type="transmembrane region" description="Helical" evidence="7">
    <location>
        <begin position="203"/>
        <end position="222"/>
    </location>
</feature>
<evidence type="ECO:0000256" key="6">
    <source>
        <dbReference type="ARBA" id="ARBA00023014"/>
    </source>
</evidence>
<dbReference type="KEGG" id="simp:C6571_06790"/>
<dbReference type="EMBL" id="CP027669">
    <property type="protein sequence ID" value="AVO41029.1"/>
    <property type="molecule type" value="Genomic_DNA"/>
</dbReference>
<evidence type="ECO:0000256" key="7">
    <source>
        <dbReference type="SAM" id="Phobius"/>
    </source>
</evidence>
<keyword evidence="4" id="KW-0249">Electron transport</keyword>
<dbReference type="PANTHER" id="PTHR30176">
    <property type="entry name" value="FERREDOXIN-TYPE PROTEIN NAPH"/>
    <property type="match status" value="1"/>
</dbReference>
<feature type="transmembrane region" description="Helical" evidence="7">
    <location>
        <begin position="321"/>
        <end position="340"/>
    </location>
</feature>
<dbReference type="AlphaFoldDB" id="A0A2S0MYS2"/>
<feature type="domain" description="4Fe-4S ferredoxin-type" evidence="8">
    <location>
        <begin position="128"/>
        <end position="170"/>
    </location>
</feature>
<evidence type="ECO:0000256" key="3">
    <source>
        <dbReference type="ARBA" id="ARBA00022723"/>
    </source>
</evidence>
<keyword evidence="10" id="KW-1185">Reference proteome</keyword>
<evidence type="ECO:0000256" key="4">
    <source>
        <dbReference type="ARBA" id="ARBA00022982"/>
    </source>
</evidence>
<dbReference type="GO" id="GO:0005886">
    <property type="term" value="C:plasma membrane"/>
    <property type="evidence" value="ECO:0007669"/>
    <property type="project" value="TreeGrafter"/>
</dbReference>
<dbReference type="InterPro" id="IPR051684">
    <property type="entry name" value="Electron_Trans/Redox"/>
</dbReference>
<proteinExistence type="predicted"/>
<evidence type="ECO:0000313" key="9">
    <source>
        <dbReference type="EMBL" id="AVO41029.1"/>
    </source>
</evidence>
<sequence>MAGRLVWLPRATGGGRCAGVLWFLGADGGAALVARACSAAGEGLGMQATSFTRTREGVSTVRVMAGAPRTRLAKLGDWMARNRRRIAQLQWAIVVLYFVLVAVPAFLPMPPEDARMFTSLTRFAQFAFWGVWWPFVIASMLLIGRFWCGVMCPEGALTEFAGRPGKGLPIPRWMRWPGWPLVGFLGTTLYGQLISVYEYPGPVLVILGGSTIAAIAVGIVYGRGKRVWCRYLCPVTGVFALLARLAPVHFKVDRAAWDLQPAHIPAVDCPPLLNVHALVSASQCHSCGRCSGHRDAVALTLRRPGSEIVASKPGDVGRYEALLLLYGMLGFALGAFQWTMAPGFVQAKQWLATWLVEHDVFWPLASNAPWWVMTHYPQVSDVFSWLDGAGIVAWLTGAAVLVGGFAHLAMVLGARAVRTDWKVLALSLVPMAAANLFLGLSMLTLTQLRTEGIVFHWLPQARLTLLAVAWLGCLALCVGQLRRANLPVWRASIATTLVAAAAAVPVLLWVRTLGLLAVF</sequence>
<keyword evidence="3" id="KW-0479">Metal-binding</keyword>
<protein>
    <recommendedName>
        <fullName evidence="8">4Fe-4S ferredoxin-type domain-containing protein</fullName>
    </recommendedName>
</protein>
<feature type="transmembrane region" description="Helical" evidence="7">
    <location>
        <begin position="391"/>
        <end position="411"/>
    </location>
</feature>
<keyword evidence="7" id="KW-0812">Transmembrane</keyword>
<keyword evidence="7" id="KW-1133">Transmembrane helix</keyword>
<feature type="transmembrane region" description="Helical" evidence="7">
    <location>
        <begin position="89"/>
        <end position="107"/>
    </location>
</feature>
<feature type="transmembrane region" description="Helical" evidence="7">
    <location>
        <begin position="176"/>
        <end position="197"/>
    </location>
</feature>
<keyword evidence="5" id="KW-0408">Iron</keyword>